<comment type="caution">
    <text evidence="1">The sequence shown here is derived from an EMBL/GenBank/DDBJ whole genome shotgun (WGS) entry which is preliminary data.</text>
</comment>
<accession>A0A644VWC6</accession>
<organism evidence="1">
    <name type="scientific">bioreactor metagenome</name>
    <dbReference type="NCBI Taxonomy" id="1076179"/>
    <lineage>
        <taxon>unclassified sequences</taxon>
        <taxon>metagenomes</taxon>
        <taxon>ecological metagenomes</taxon>
    </lineage>
</organism>
<evidence type="ECO:0000313" key="1">
    <source>
        <dbReference type="EMBL" id="MPL94752.1"/>
    </source>
</evidence>
<sequence length="182" mass="21242">MKRALYLLVFLLCFSSGSYADAYHNDKFGFSLNIPEEFQDMPSSAPFSIASYTNEKIFLQLRYINPQDTYSGSTFETTTKTEIEKFIKRQRLVAALNTAKFKFSTYDTHTTATGFTYVWAMFVANIQINEDNFRTYMLRNYFLKNNIIIELDFIIPEEELPQSKTMISDIIASFEFDQPHKL</sequence>
<gene>
    <name evidence="1" type="ORF">SDC9_40907</name>
</gene>
<dbReference type="EMBL" id="VSSQ01000440">
    <property type="protein sequence ID" value="MPL94752.1"/>
    <property type="molecule type" value="Genomic_DNA"/>
</dbReference>
<dbReference type="AlphaFoldDB" id="A0A644VWC6"/>
<reference evidence="1" key="1">
    <citation type="submission" date="2019-08" db="EMBL/GenBank/DDBJ databases">
        <authorList>
            <person name="Kucharzyk K."/>
            <person name="Murdoch R.W."/>
            <person name="Higgins S."/>
            <person name="Loffler F."/>
        </authorList>
    </citation>
    <scope>NUCLEOTIDE SEQUENCE</scope>
</reference>
<protein>
    <submittedName>
        <fullName evidence="1">Uncharacterized protein</fullName>
    </submittedName>
</protein>
<name>A0A644VWC6_9ZZZZ</name>
<proteinExistence type="predicted"/>